<dbReference type="AlphaFoldDB" id="A0A841ATH6"/>
<evidence type="ECO:0000313" key="1">
    <source>
        <dbReference type="EMBL" id="MBB5851186.1"/>
    </source>
</evidence>
<name>A0A841ATH6_9PSEU</name>
<reference evidence="1 2" key="1">
    <citation type="submission" date="2020-08" db="EMBL/GenBank/DDBJ databases">
        <title>Sequencing the genomes of 1000 actinobacteria strains.</title>
        <authorList>
            <person name="Klenk H.-P."/>
        </authorList>
    </citation>
    <scope>NUCLEOTIDE SEQUENCE [LARGE SCALE GENOMIC DNA]</scope>
    <source>
        <strain evidence="1 2">DSM 45272</strain>
    </source>
</reference>
<dbReference type="Proteomes" id="UP000580861">
    <property type="component" value="Unassembled WGS sequence"/>
</dbReference>
<keyword evidence="2" id="KW-1185">Reference proteome</keyword>
<protein>
    <submittedName>
        <fullName evidence="1">Uncharacterized protein</fullName>
    </submittedName>
</protein>
<organism evidence="1 2">
    <name type="scientific">Amycolatopsis umgeniensis</name>
    <dbReference type="NCBI Taxonomy" id="336628"/>
    <lineage>
        <taxon>Bacteria</taxon>
        <taxon>Bacillati</taxon>
        <taxon>Actinomycetota</taxon>
        <taxon>Actinomycetes</taxon>
        <taxon>Pseudonocardiales</taxon>
        <taxon>Pseudonocardiaceae</taxon>
        <taxon>Amycolatopsis</taxon>
    </lineage>
</organism>
<dbReference type="EMBL" id="JACHMX010000001">
    <property type="protein sequence ID" value="MBB5851186.1"/>
    <property type="molecule type" value="Genomic_DNA"/>
</dbReference>
<sequence length="130" mass="13901">MLGGAEEDVGEADGVVLPGGDVVAIETGRCRGDLDRVGVRRAHLDRERQLPVLPLPEAPLRPGDDPDEIRGAGFQHRAVRAQPEGQFGVRVARGDLHRMRLVPQVVHGERVLAPYWRAGSSPSASCGPGC</sequence>
<gene>
    <name evidence="1" type="ORF">HDA45_001273</name>
</gene>
<accession>A0A841ATH6</accession>
<proteinExistence type="predicted"/>
<evidence type="ECO:0000313" key="2">
    <source>
        <dbReference type="Proteomes" id="UP000580861"/>
    </source>
</evidence>
<dbReference type="RefSeq" id="WP_184892757.1">
    <property type="nucleotide sequence ID" value="NZ_JACHMX010000001.1"/>
</dbReference>
<comment type="caution">
    <text evidence="1">The sequence shown here is derived from an EMBL/GenBank/DDBJ whole genome shotgun (WGS) entry which is preliminary data.</text>
</comment>